<dbReference type="EC" id="1.1.1.100" evidence="4"/>
<evidence type="ECO:0000259" key="3">
    <source>
        <dbReference type="SMART" id="SM00822"/>
    </source>
</evidence>
<dbReference type="PANTHER" id="PTHR42760">
    <property type="entry name" value="SHORT-CHAIN DEHYDROGENASES/REDUCTASES FAMILY MEMBER"/>
    <property type="match status" value="1"/>
</dbReference>
<comment type="caution">
    <text evidence="4">The sequence shown here is derived from an EMBL/GenBank/DDBJ whole genome shotgun (WGS) entry which is preliminary data.</text>
</comment>
<dbReference type="FunFam" id="3.40.50.720:FF:000084">
    <property type="entry name" value="Short-chain dehydrogenase reductase"/>
    <property type="match status" value="1"/>
</dbReference>
<dbReference type="InterPro" id="IPR020904">
    <property type="entry name" value="Sc_DH/Rdtase_CS"/>
</dbReference>
<keyword evidence="2 4" id="KW-0560">Oxidoreductase</keyword>
<dbReference type="SUPFAM" id="SSF51735">
    <property type="entry name" value="NAD(P)-binding Rossmann-fold domains"/>
    <property type="match status" value="1"/>
</dbReference>
<dbReference type="InterPro" id="IPR036291">
    <property type="entry name" value="NAD(P)-bd_dom_sf"/>
</dbReference>
<evidence type="ECO:0000313" key="5">
    <source>
        <dbReference type="Proteomes" id="UP000018211"/>
    </source>
</evidence>
<dbReference type="GO" id="GO:0004316">
    <property type="term" value="F:3-oxoacyl-[acyl-carrier-protein] reductase (NADPH) activity"/>
    <property type="evidence" value="ECO:0007669"/>
    <property type="project" value="UniProtKB-EC"/>
</dbReference>
<evidence type="ECO:0000256" key="1">
    <source>
        <dbReference type="ARBA" id="ARBA00006484"/>
    </source>
</evidence>
<dbReference type="PRINTS" id="PR00080">
    <property type="entry name" value="SDRFAMILY"/>
</dbReference>
<protein>
    <submittedName>
        <fullName evidence="4">3-oxoacyl-(Acyl-carrier-protein) reductase</fullName>
        <ecNumber evidence="4">1.1.1.100</ecNumber>
    </submittedName>
</protein>
<feature type="domain" description="Ketoreductase" evidence="3">
    <location>
        <begin position="10"/>
        <end position="188"/>
    </location>
</feature>
<sequence length="258" mass="27931">MQNTSRFDGRTVIITGAGNGIGRACALKLAKDGATVLICDINRQGLEETQTLIETESGRCHLQAFDICNEEQVAESIGRWVSGHKVDTLINCAGIVQESSFVDISLAEWEKVFSVNLTGVFLVTRAVIPTMLENAYGKIVNISSQSGIFGRPRRVAYSASKFGLNGLTQALALELAPHNINVNAICPSRIESRMTEEILESRVETTGEDYSTVRAKYEKSVPIGRLGTPEDVASLAAYLMSDESSYITGQFISTSGGR</sequence>
<comment type="similarity">
    <text evidence="1">Belongs to the short-chain dehydrogenases/reductases (SDR) family.</text>
</comment>
<dbReference type="NCBIfam" id="NF005559">
    <property type="entry name" value="PRK07231.1"/>
    <property type="match status" value="1"/>
</dbReference>
<dbReference type="RefSeq" id="WP_004407081.1">
    <property type="nucleotide sequence ID" value="NZ_LK391965.1"/>
</dbReference>
<dbReference type="Gene3D" id="3.40.50.720">
    <property type="entry name" value="NAD(P)-binding Rossmann-like Domain"/>
    <property type="match status" value="1"/>
</dbReference>
<dbReference type="InterPro" id="IPR057326">
    <property type="entry name" value="KR_dom"/>
</dbReference>
<dbReference type="AlphaFoldDB" id="A0AAV2VRF3"/>
<evidence type="ECO:0000256" key="2">
    <source>
        <dbReference type="ARBA" id="ARBA00023002"/>
    </source>
</evidence>
<dbReference type="PRINTS" id="PR00081">
    <property type="entry name" value="GDHRDH"/>
</dbReference>
<dbReference type="EMBL" id="CAOF01000118">
    <property type="protein sequence ID" value="CCO47277.1"/>
    <property type="molecule type" value="Genomic_DNA"/>
</dbReference>
<dbReference type="PROSITE" id="PS00061">
    <property type="entry name" value="ADH_SHORT"/>
    <property type="match status" value="1"/>
</dbReference>
<dbReference type="PANTHER" id="PTHR42760:SF133">
    <property type="entry name" value="3-OXOACYL-[ACYL-CARRIER-PROTEIN] REDUCTASE"/>
    <property type="match status" value="1"/>
</dbReference>
<reference evidence="4 5" key="1">
    <citation type="journal article" date="2013" name="ISME J.">
        <title>Comparative genomics of pathogenic lineages of Vibrio nigripulchritudo identifies virulence-associated traits.</title>
        <authorList>
            <person name="Goudenege D."/>
            <person name="Labreuche Y."/>
            <person name="Krin E."/>
            <person name="Ansquer D."/>
            <person name="Mangenot S."/>
            <person name="Calteau A."/>
            <person name="Medigue C."/>
            <person name="Mazel D."/>
            <person name="Polz M.F."/>
            <person name="Le Roux F."/>
        </authorList>
    </citation>
    <scope>NUCLEOTIDE SEQUENCE [LARGE SCALE GENOMIC DNA]</scope>
    <source>
        <strain evidence="4 5">SOn1</strain>
    </source>
</reference>
<dbReference type="InterPro" id="IPR002347">
    <property type="entry name" value="SDR_fam"/>
</dbReference>
<dbReference type="SMART" id="SM00822">
    <property type="entry name" value="PKS_KR"/>
    <property type="match status" value="1"/>
</dbReference>
<dbReference type="Pfam" id="PF13561">
    <property type="entry name" value="adh_short_C2"/>
    <property type="match status" value="1"/>
</dbReference>
<dbReference type="NCBIfam" id="NF009466">
    <property type="entry name" value="PRK12826.1-2"/>
    <property type="match status" value="1"/>
</dbReference>
<organism evidence="4 5">
    <name type="scientific">Vibrio nigripulchritudo SOn1</name>
    <dbReference type="NCBI Taxonomy" id="1238450"/>
    <lineage>
        <taxon>Bacteria</taxon>
        <taxon>Pseudomonadati</taxon>
        <taxon>Pseudomonadota</taxon>
        <taxon>Gammaproteobacteria</taxon>
        <taxon>Vibrionales</taxon>
        <taxon>Vibrionaceae</taxon>
        <taxon>Vibrio</taxon>
    </lineage>
</organism>
<dbReference type="Proteomes" id="UP000018211">
    <property type="component" value="Unassembled WGS sequence"/>
</dbReference>
<gene>
    <name evidence="4" type="ORF">VIBNISOn1_280046</name>
</gene>
<proteinExistence type="inferred from homology"/>
<dbReference type="CDD" id="cd05233">
    <property type="entry name" value="SDR_c"/>
    <property type="match status" value="1"/>
</dbReference>
<evidence type="ECO:0000313" key="4">
    <source>
        <dbReference type="EMBL" id="CCO47277.1"/>
    </source>
</evidence>
<accession>A0AAV2VRF3</accession>
<name>A0AAV2VRF3_9VIBR</name>